<evidence type="ECO:0000313" key="12">
    <source>
        <dbReference type="Proteomes" id="UP000192731"/>
    </source>
</evidence>
<dbReference type="PANTHER" id="PTHR35091:SF2">
    <property type="entry name" value="FLAGELLAR PROTEIN FLIL"/>
    <property type="match status" value="1"/>
</dbReference>
<evidence type="ECO:0000313" key="11">
    <source>
        <dbReference type="EMBL" id="SMB82396.1"/>
    </source>
</evidence>
<dbReference type="InterPro" id="IPR005503">
    <property type="entry name" value="FliL"/>
</dbReference>
<dbReference type="Pfam" id="PF03748">
    <property type="entry name" value="FliL"/>
    <property type="match status" value="1"/>
</dbReference>
<dbReference type="PANTHER" id="PTHR35091">
    <property type="entry name" value="FLAGELLAR PROTEIN FLIL"/>
    <property type="match status" value="1"/>
</dbReference>
<dbReference type="GO" id="GO:0005886">
    <property type="term" value="C:plasma membrane"/>
    <property type="evidence" value="ECO:0007669"/>
    <property type="project" value="UniProtKB-SubCell"/>
</dbReference>
<evidence type="ECO:0000256" key="7">
    <source>
        <dbReference type="ARBA" id="ARBA00022779"/>
    </source>
</evidence>
<organism evidence="11 12">
    <name type="scientific">Desulfonispora thiosulfatigenes DSM 11270</name>
    <dbReference type="NCBI Taxonomy" id="656914"/>
    <lineage>
        <taxon>Bacteria</taxon>
        <taxon>Bacillati</taxon>
        <taxon>Bacillota</taxon>
        <taxon>Clostridia</taxon>
        <taxon>Eubacteriales</taxon>
        <taxon>Peptococcaceae</taxon>
        <taxon>Desulfonispora</taxon>
    </lineage>
</organism>
<dbReference type="GO" id="GO:0006935">
    <property type="term" value="P:chemotaxis"/>
    <property type="evidence" value="ECO:0007669"/>
    <property type="project" value="UniProtKB-KW"/>
</dbReference>
<reference evidence="11 12" key="1">
    <citation type="submission" date="2017-04" db="EMBL/GenBank/DDBJ databases">
        <authorList>
            <person name="Afonso C.L."/>
            <person name="Miller P.J."/>
            <person name="Scott M.A."/>
            <person name="Spackman E."/>
            <person name="Goraichik I."/>
            <person name="Dimitrov K.M."/>
            <person name="Suarez D.L."/>
            <person name="Swayne D.E."/>
        </authorList>
    </citation>
    <scope>NUCLEOTIDE SEQUENCE [LARGE SCALE GENOMIC DNA]</scope>
    <source>
        <strain evidence="11 12">DSM 11270</strain>
    </source>
</reference>
<evidence type="ECO:0000256" key="10">
    <source>
        <dbReference type="RuleBase" id="RU364125"/>
    </source>
</evidence>
<keyword evidence="8" id="KW-1133">Transmembrane helix</keyword>
<comment type="function">
    <text evidence="1 10">Controls the rotational direction of flagella during chemotaxis.</text>
</comment>
<dbReference type="GO" id="GO:0009425">
    <property type="term" value="C:bacterial-type flagellum basal body"/>
    <property type="evidence" value="ECO:0007669"/>
    <property type="project" value="InterPro"/>
</dbReference>
<evidence type="ECO:0000256" key="8">
    <source>
        <dbReference type="ARBA" id="ARBA00022989"/>
    </source>
</evidence>
<evidence type="ECO:0000256" key="1">
    <source>
        <dbReference type="ARBA" id="ARBA00002254"/>
    </source>
</evidence>
<keyword evidence="5 10" id="KW-0145">Chemotaxis</keyword>
<name>A0A1W1UMS2_DESTI</name>
<keyword evidence="12" id="KW-1185">Reference proteome</keyword>
<dbReference type="STRING" id="656914.SAMN00017405_0921"/>
<sequence>MIFLLPLMLLGASYGYFYGIKGDDQAAAVDIKDIKQYPMDSFTANLADMGQTRYIRTSITLEYLDKKAAEELDIKKHRLNDIIITSLREKTVSDLDSPEKTQKLKNELLSKINSELTKGKLTGLYFNEFIIQ</sequence>
<protein>
    <recommendedName>
        <fullName evidence="10">Flagellar protein FliL</fullName>
    </recommendedName>
</protein>
<dbReference type="AlphaFoldDB" id="A0A1W1UMS2"/>
<evidence type="ECO:0000256" key="9">
    <source>
        <dbReference type="ARBA" id="ARBA00023136"/>
    </source>
</evidence>
<keyword evidence="6" id="KW-0812">Transmembrane</keyword>
<comment type="similarity">
    <text evidence="3 10">Belongs to the FliL family.</text>
</comment>
<gene>
    <name evidence="11" type="ORF">SAMN00017405_0921</name>
</gene>
<keyword evidence="7 10" id="KW-0283">Flagellar rotation</keyword>
<keyword evidence="11" id="KW-0282">Flagellum</keyword>
<dbReference type="Proteomes" id="UP000192731">
    <property type="component" value="Unassembled WGS sequence"/>
</dbReference>
<keyword evidence="4 10" id="KW-1003">Cell membrane</keyword>
<keyword evidence="11" id="KW-0969">Cilium</keyword>
<keyword evidence="11" id="KW-0966">Cell projection</keyword>
<dbReference type="EMBL" id="FWWT01000008">
    <property type="protein sequence ID" value="SMB82396.1"/>
    <property type="molecule type" value="Genomic_DNA"/>
</dbReference>
<proteinExistence type="inferred from homology"/>
<evidence type="ECO:0000256" key="2">
    <source>
        <dbReference type="ARBA" id="ARBA00004162"/>
    </source>
</evidence>
<comment type="subcellular location">
    <subcellularLocation>
        <location evidence="2">Cell membrane</location>
        <topology evidence="2">Single-pass membrane protein</topology>
    </subcellularLocation>
</comment>
<evidence type="ECO:0000256" key="6">
    <source>
        <dbReference type="ARBA" id="ARBA00022692"/>
    </source>
</evidence>
<accession>A0A1W1UMS2</accession>
<dbReference type="GO" id="GO:0071978">
    <property type="term" value="P:bacterial-type flagellum-dependent swarming motility"/>
    <property type="evidence" value="ECO:0007669"/>
    <property type="project" value="TreeGrafter"/>
</dbReference>
<evidence type="ECO:0000256" key="5">
    <source>
        <dbReference type="ARBA" id="ARBA00022500"/>
    </source>
</evidence>
<evidence type="ECO:0000256" key="3">
    <source>
        <dbReference type="ARBA" id="ARBA00008281"/>
    </source>
</evidence>
<keyword evidence="9 10" id="KW-0472">Membrane</keyword>
<evidence type="ECO:0000256" key="4">
    <source>
        <dbReference type="ARBA" id="ARBA00022475"/>
    </source>
</evidence>